<name>A0A9Q0MF60_BLOTA</name>
<proteinExistence type="inferred from homology"/>
<feature type="transmembrane region" description="Helical" evidence="11">
    <location>
        <begin position="219"/>
        <end position="239"/>
    </location>
</feature>
<keyword evidence="15" id="KW-1185">Reference proteome</keyword>
<dbReference type="PRINTS" id="PR00237">
    <property type="entry name" value="GPCRRHODOPSN"/>
</dbReference>
<keyword evidence="12" id="KW-0732">Signal</keyword>
<evidence type="ECO:0000256" key="5">
    <source>
        <dbReference type="ARBA" id="ARBA00023040"/>
    </source>
</evidence>
<evidence type="ECO:0000256" key="1">
    <source>
        <dbReference type="ARBA" id="ARBA00004141"/>
    </source>
</evidence>
<feature type="transmembrane region" description="Helical" evidence="11">
    <location>
        <begin position="105"/>
        <end position="130"/>
    </location>
</feature>
<evidence type="ECO:0000256" key="4">
    <source>
        <dbReference type="ARBA" id="ARBA00022989"/>
    </source>
</evidence>
<dbReference type="InterPro" id="IPR000276">
    <property type="entry name" value="GPCR_Rhodpsn"/>
</dbReference>
<dbReference type="PROSITE" id="PS50262">
    <property type="entry name" value="G_PROTEIN_RECEP_F1_2"/>
    <property type="match status" value="1"/>
</dbReference>
<feature type="signal peptide" evidence="12">
    <location>
        <begin position="1"/>
        <end position="21"/>
    </location>
</feature>
<protein>
    <recommendedName>
        <fullName evidence="13">G-protein coupled receptors family 1 profile domain-containing protein</fullName>
    </recommendedName>
</protein>
<evidence type="ECO:0000256" key="10">
    <source>
        <dbReference type="SAM" id="MobiDB-lite"/>
    </source>
</evidence>
<dbReference type="Gene3D" id="1.20.1070.10">
    <property type="entry name" value="Rhodopsin 7-helix transmembrane proteins"/>
    <property type="match status" value="1"/>
</dbReference>
<dbReference type="PANTHER" id="PTHR24235:SF29">
    <property type="entry name" value="GH23382P"/>
    <property type="match status" value="1"/>
</dbReference>
<comment type="subcellular location">
    <subcellularLocation>
        <location evidence="1">Membrane</location>
        <topology evidence="1">Multi-pass membrane protein</topology>
    </subcellularLocation>
</comment>
<evidence type="ECO:0000256" key="11">
    <source>
        <dbReference type="SAM" id="Phobius"/>
    </source>
</evidence>
<gene>
    <name evidence="14" type="ORF">RDWZM_001937</name>
</gene>
<evidence type="ECO:0000259" key="13">
    <source>
        <dbReference type="PROSITE" id="PS50262"/>
    </source>
</evidence>
<evidence type="ECO:0000313" key="15">
    <source>
        <dbReference type="Proteomes" id="UP001142055"/>
    </source>
</evidence>
<dbReference type="GO" id="GO:0043005">
    <property type="term" value="C:neuron projection"/>
    <property type="evidence" value="ECO:0007669"/>
    <property type="project" value="TreeGrafter"/>
</dbReference>
<keyword evidence="3 9" id="KW-0812">Transmembrane</keyword>
<feature type="domain" description="G-protein coupled receptors family 1 profile" evidence="13">
    <location>
        <begin position="121"/>
        <end position="393"/>
    </location>
</feature>
<comment type="caution">
    <text evidence="14">The sequence shown here is derived from an EMBL/GenBank/DDBJ whole genome shotgun (WGS) entry which is preliminary data.</text>
</comment>
<feature type="compositionally biased region" description="Basic and acidic residues" evidence="10">
    <location>
        <begin position="466"/>
        <end position="476"/>
    </location>
</feature>
<feature type="transmembrane region" description="Helical" evidence="11">
    <location>
        <begin position="187"/>
        <end position="207"/>
    </location>
</feature>
<dbReference type="Proteomes" id="UP001142055">
    <property type="component" value="Chromosome 1"/>
</dbReference>
<evidence type="ECO:0000256" key="2">
    <source>
        <dbReference type="ARBA" id="ARBA00010663"/>
    </source>
</evidence>
<feature type="compositionally biased region" description="Low complexity" evidence="10">
    <location>
        <begin position="511"/>
        <end position="523"/>
    </location>
</feature>
<evidence type="ECO:0000256" key="12">
    <source>
        <dbReference type="SAM" id="SignalP"/>
    </source>
</evidence>
<dbReference type="PROSITE" id="PS00237">
    <property type="entry name" value="G_PROTEIN_RECEP_F1_1"/>
    <property type="match status" value="1"/>
</dbReference>
<keyword evidence="8 9" id="KW-0807">Transducer</keyword>
<feature type="transmembrane region" description="Helical" evidence="11">
    <location>
        <begin position="280"/>
        <end position="302"/>
    </location>
</feature>
<keyword evidence="7 9" id="KW-0675">Receptor</keyword>
<dbReference type="SUPFAM" id="SSF81321">
    <property type="entry name" value="Family A G protein-coupled receptor-like"/>
    <property type="match status" value="1"/>
</dbReference>
<dbReference type="PRINTS" id="PR01012">
    <property type="entry name" value="NRPEPTIDEYR"/>
</dbReference>
<dbReference type="GO" id="GO:0004983">
    <property type="term" value="F:neuropeptide Y receptor activity"/>
    <property type="evidence" value="ECO:0007669"/>
    <property type="project" value="InterPro"/>
</dbReference>
<sequence length="534" mass="61027">MLIFNLTLMLSTLNDISWVNQSPNVNQMESDNYHSGQLRDRLLTILQRLNESQTTNMTDTQLFVHLLNHSEQARLAYDQRNNVMDQIETRVVEQTDETINIWIQVLLYVIYAVICVLGVCGNTLVCFVVARNPAMHTVTNVFIANLALSDILLCIFAVPFTPLYLLAYKSWVFGTALCHLLPFAQGVSIYISAFTLMSIAIDRYFVIMYPLKPRMKMKICVLIIAAIWLTTSILTWPYAHFMQLIELNVENSPSSNIPETGGEAIFYCDERWPYDGTRKMFGISTTILQFVIPFIIITFCYVQVCGKLWDRAKTIPGNVSARREEQERERTRKTNGMLISMVSIFVISWLPLNIHNLLMDFYEETSHWPHQQTVFLFVHATAVSSAIYNPWIYAWLNDNFRKEFKAILPCGRLKSTFFRSTIIELQQNSTRLNCPNNSSRRCAKLHYGEDAATPTDRPKSGSSVSDVKRNGEPKCEPEQMEQLIHTNNGFQDGSTIPKRVSLTVYDCNSNETDNGSTTNGNNNKCMQQDEIGSD</sequence>
<dbReference type="EMBL" id="JAPWDV010000001">
    <property type="protein sequence ID" value="KAJ6223392.1"/>
    <property type="molecule type" value="Genomic_DNA"/>
</dbReference>
<feature type="transmembrane region" description="Helical" evidence="11">
    <location>
        <begin position="142"/>
        <end position="167"/>
    </location>
</feature>
<feature type="chain" id="PRO_5040295438" description="G-protein coupled receptors family 1 profile domain-containing protein" evidence="12">
    <location>
        <begin position="22"/>
        <end position="534"/>
    </location>
</feature>
<evidence type="ECO:0000256" key="7">
    <source>
        <dbReference type="ARBA" id="ARBA00023170"/>
    </source>
</evidence>
<keyword evidence="6 11" id="KW-0472">Membrane</keyword>
<dbReference type="InterPro" id="IPR000611">
    <property type="entry name" value="NPY_rcpt"/>
</dbReference>
<feature type="transmembrane region" description="Helical" evidence="11">
    <location>
        <begin position="374"/>
        <end position="396"/>
    </location>
</feature>
<evidence type="ECO:0000256" key="6">
    <source>
        <dbReference type="ARBA" id="ARBA00023136"/>
    </source>
</evidence>
<organism evidence="14 15">
    <name type="scientific">Blomia tropicalis</name>
    <name type="common">Mite</name>
    <dbReference type="NCBI Taxonomy" id="40697"/>
    <lineage>
        <taxon>Eukaryota</taxon>
        <taxon>Metazoa</taxon>
        <taxon>Ecdysozoa</taxon>
        <taxon>Arthropoda</taxon>
        <taxon>Chelicerata</taxon>
        <taxon>Arachnida</taxon>
        <taxon>Acari</taxon>
        <taxon>Acariformes</taxon>
        <taxon>Sarcoptiformes</taxon>
        <taxon>Astigmata</taxon>
        <taxon>Glycyphagoidea</taxon>
        <taxon>Echimyopodidae</taxon>
        <taxon>Blomia</taxon>
    </lineage>
</organism>
<evidence type="ECO:0000313" key="14">
    <source>
        <dbReference type="EMBL" id="KAJ6223392.1"/>
    </source>
</evidence>
<evidence type="ECO:0000256" key="8">
    <source>
        <dbReference type="ARBA" id="ARBA00023224"/>
    </source>
</evidence>
<accession>A0A9Q0MF60</accession>
<dbReference type="PANTHER" id="PTHR24235">
    <property type="entry name" value="NEUROPEPTIDE Y RECEPTOR"/>
    <property type="match status" value="1"/>
</dbReference>
<dbReference type="GO" id="GO:0042923">
    <property type="term" value="F:neuropeptide binding"/>
    <property type="evidence" value="ECO:0007669"/>
    <property type="project" value="TreeGrafter"/>
</dbReference>
<dbReference type="Pfam" id="PF00001">
    <property type="entry name" value="7tm_1"/>
    <property type="match status" value="1"/>
</dbReference>
<keyword evidence="4 11" id="KW-1133">Transmembrane helix</keyword>
<evidence type="ECO:0000256" key="9">
    <source>
        <dbReference type="RuleBase" id="RU000688"/>
    </source>
</evidence>
<dbReference type="OMA" id="ETINIWI"/>
<dbReference type="SMART" id="SM01381">
    <property type="entry name" value="7TM_GPCR_Srsx"/>
    <property type="match status" value="1"/>
</dbReference>
<dbReference type="AlphaFoldDB" id="A0A9Q0MF60"/>
<feature type="region of interest" description="Disordered" evidence="10">
    <location>
        <begin position="447"/>
        <end position="476"/>
    </location>
</feature>
<comment type="similarity">
    <text evidence="2 9">Belongs to the G-protein coupled receptor 1 family.</text>
</comment>
<evidence type="ECO:0000256" key="3">
    <source>
        <dbReference type="ARBA" id="ARBA00022692"/>
    </source>
</evidence>
<dbReference type="InterPro" id="IPR017452">
    <property type="entry name" value="GPCR_Rhodpsn_7TM"/>
</dbReference>
<reference evidence="14" key="1">
    <citation type="submission" date="2022-12" db="EMBL/GenBank/DDBJ databases">
        <title>Genome assemblies of Blomia tropicalis.</title>
        <authorList>
            <person name="Cui Y."/>
        </authorList>
    </citation>
    <scope>NUCLEOTIDE SEQUENCE</scope>
    <source>
        <tissue evidence="14">Adult mites</tissue>
    </source>
</reference>
<keyword evidence="5 9" id="KW-0297">G-protein coupled receptor</keyword>
<feature type="transmembrane region" description="Helical" evidence="11">
    <location>
        <begin position="336"/>
        <end position="354"/>
    </location>
</feature>
<dbReference type="GO" id="GO:0005886">
    <property type="term" value="C:plasma membrane"/>
    <property type="evidence" value="ECO:0007669"/>
    <property type="project" value="TreeGrafter"/>
</dbReference>
<dbReference type="CDD" id="cd15203">
    <property type="entry name" value="7tmA_NPYR-like"/>
    <property type="match status" value="1"/>
</dbReference>
<feature type="region of interest" description="Disordered" evidence="10">
    <location>
        <begin position="511"/>
        <end position="534"/>
    </location>
</feature>